<dbReference type="PANTHER" id="PTHR13580:SF9">
    <property type="entry name" value="AXIN1 UP-REGULATED 1, ISOFORM A"/>
    <property type="match status" value="1"/>
</dbReference>
<reference evidence="11 12" key="2">
    <citation type="submission" date="2018-10" db="EMBL/GenBank/DDBJ databases">
        <authorList>
            <consortium name="Pathogen Informatics"/>
        </authorList>
    </citation>
    <scope>NUCLEOTIDE SEQUENCE [LARGE SCALE GENOMIC DNA]</scope>
</reference>
<evidence type="ECO:0000256" key="1">
    <source>
        <dbReference type="ARBA" id="ARBA00004123"/>
    </source>
</evidence>
<evidence type="ECO:0000313" key="13">
    <source>
        <dbReference type="WBParaSite" id="EVEC_0000304101-mRNA-1"/>
    </source>
</evidence>
<feature type="domain" description="Cysteine/serine-rich nuclear protein N-terminal" evidence="10">
    <location>
        <begin position="70"/>
        <end position="305"/>
    </location>
</feature>
<dbReference type="Proteomes" id="UP000274131">
    <property type="component" value="Unassembled WGS sequence"/>
</dbReference>
<dbReference type="GO" id="GO:0006915">
    <property type="term" value="P:apoptotic process"/>
    <property type="evidence" value="ECO:0007669"/>
    <property type="project" value="UniProtKB-KW"/>
</dbReference>
<evidence type="ECO:0000256" key="2">
    <source>
        <dbReference type="ARBA" id="ARBA00008548"/>
    </source>
</evidence>
<reference evidence="13" key="1">
    <citation type="submission" date="2017-02" db="UniProtKB">
        <authorList>
            <consortium name="WormBaseParasite"/>
        </authorList>
    </citation>
    <scope>IDENTIFICATION</scope>
</reference>
<evidence type="ECO:0000256" key="4">
    <source>
        <dbReference type="ARBA" id="ARBA00023015"/>
    </source>
</evidence>
<feature type="region of interest" description="Disordered" evidence="9">
    <location>
        <begin position="1"/>
        <end position="22"/>
    </location>
</feature>
<dbReference type="Pfam" id="PF16019">
    <property type="entry name" value="CSRNP_N"/>
    <property type="match status" value="1"/>
</dbReference>
<dbReference type="PANTHER" id="PTHR13580">
    <property type="entry name" value="TGF-BETA INDUCED APOPTOSIS PROTEIN"/>
    <property type="match status" value="1"/>
</dbReference>
<dbReference type="InterPro" id="IPR023260">
    <property type="entry name" value="Cys/Ser-rich_nuc_prot"/>
</dbReference>
<evidence type="ECO:0000256" key="9">
    <source>
        <dbReference type="SAM" id="MobiDB-lite"/>
    </source>
</evidence>
<dbReference type="InterPro" id="IPR031972">
    <property type="entry name" value="CSRNP_N"/>
</dbReference>
<protein>
    <submittedName>
        <fullName evidence="13">CSRNP_N domain-containing protein</fullName>
    </submittedName>
</protein>
<sequence length="414" mass="46323">MKRFDSLGLQPSPARRGPRSFHDIPSSLVSPFCPDHEITHSTPKPVKERTQFFPLLESPSASPISGGPKTAKKVRFKDVDVFLFERSQSFDTVPTKGGAALGMDGKHYDVKRISVAEHELFLSARQDHWCFDEGSGADGASSSSSHAFAQGPHVQHADETHRGGLVHGDFSAYSVNVMDEKNEKLLEEDPYPSSFFCSSAFYKSPLNEKTRRRLLREAGVQVDKNDRVDCNFIRTSRESCGCLCKDGDCTSESCECIKEEICCQNERAYFPCRCTVETCKNPYGFVEFNPERVRSHQTNVFIRLKKFPDVLNSTFFIWFYEGSDMSVIPESGCDSTSGNLMYLLKEKDIEEEPFSGCASSTETEVRQSQNIRCDGADCTYIYSSNLSGNSEGLGLRAEDAELAYYKRVAANEEV</sequence>
<keyword evidence="8" id="KW-0539">Nucleus</keyword>
<keyword evidence="4" id="KW-0805">Transcription regulation</keyword>
<dbReference type="EMBL" id="UXUI01007444">
    <property type="protein sequence ID" value="VDD87606.1"/>
    <property type="molecule type" value="Genomic_DNA"/>
</dbReference>
<comment type="similarity">
    <text evidence="2">Belongs to the AXUD1 family.</text>
</comment>
<dbReference type="WBParaSite" id="EVEC_0000304101-mRNA-1">
    <property type="protein sequence ID" value="EVEC_0000304101-mRNA-1"/>
    <property type="gene ID" value="EVEC_0000304101"/>
</dbReference>
<dbReference type="AlphaFoldDB" id="A0A0N4UZI6"/>
<evidence type="ECO:0000313" key="11">
    <source>
        <dbReference type="EMBL" id="VDD87606.1"/>
    </source>
</evidence>
<dbReference type="STRING" id="51028.A0A0N4UZI6"/>
<evidence type="ECO:0000259" key="10">
    <source>
        <dbReference type="Pfam" id="PF16019"/>
    </source>
</evidence>
<evidence type="ECO:0000256" key="5">
    <source>
        <dbReference type="ARBA" id="ARBA00023125"/>
    </source>
</evidence>
<dbReference type="GO" id="GO:0000981">
    <property type="term" value="F:DNA-binding transcription factor activity, RNA polymerase II-specific"/>
    <property type="evidence" value="ECO:0007669"/>
    <property type="project" value="TreeGrafter"/>
</dbReference>
<dbReference type="OrthoDB" id="5946974at2759"/>
<dbReference type="GO" id="GO:0005634">
    <property type="term" value="C:nucleus"/>
    <property type="evidence" value="ECO:0007669"/>
    <property type="project" value="UniProtKB-SubCell"/>
</dbReference>
<keyword evidence="12" id="KW-1185">Reference proteome</keyword>
<dbReference type="GO" id="GO:0043565">
    <property type="term" value="F:sequence-specific DNA binding"/>
    <property type="evidence" value="ECO:0007669"/>
    <property type="project" value="TreeGrafter"/>
</dbReference>
<evidence type="ECO:0000313" key="12">
    <source>
        <dbReference type="Proteomes" id="UP000274131"/>
    </source>
</evidence>
<comment type="subcellular location">
    <subcellularLocation>
        <location evidence="1">Nucleus</location>
    </subcellularLocation>
</comment>
<evidence type="ECO:0000256" key="8">
    <source>
        <dbReference type="ARBA" id="ARBA00023242"/>
    </source>
</evidence>
<gene>
    <name evidence="11" type="ORF">EVEC_LOCUS2749</name>
</gene>
<dbReference type="PRINTS" id="PR02031">
    <property type="entry name" value="CYSSERRICHNP"/>
</dbReference>
<keyword evidence="5" id="KW-0238">DNA-binding</keyword>
<name>A0A0N4UZI6_ENTVE</name>
<organism evidence="13">
    <name type="scientific">Enterobius vermicularis</name>
    <name type="common">Human pinworm</name>
    <dbReference type="NCBI Taxonomy" id="51028"/>
    <lineage>
        <taxon>Eukaryota</taxon>
        <taxon>Metazoa</taxon>
        <taxon>Ecdysozoa</taxon>
        <taxon>Nematoda</taxon>
        <taxon>Chromadorea</taxon>
        <taxon>Rhabditida</taxon>
        <taxon>Spirurina</taxon>
        <taxon>Oxyuridomorpha</taxon>
        <taxon>Oxyuroidea</taxon>
        <taxon>Oxyuridae</taxon>
        <taxon>Enterobius</taxon>
    </lineage>
</organism>
<evidence type="ECO:0000256" key="3">
    <source>
        <dbReference type="ARBA" id="ARBA00022703"/>
    </source>
</evidence>
<evidence type="ECO:0000256" key="7">
    <source>
        <dbReference type="ARBA" id="ARBA00023163"/>
    </source>
</evidence>
<accession>A0A0N4UZI6</accession>
<keyword evidence="3" id="KW-0053">Apoptosis</keyword>
<keyword evidence="7" id="KW-0804">Transcription</keyword>
<evidence type="ECO:0000256" key="6">
    <source>
        <dbReference type="ARBA" id="ARBA00023159"/>
    </source>
</evidence>
<keyword evidence="6" id="KW-0010">Activator</keyword>
<proteinExistence type="inferred from homology"/>